<comment type="subcellular location">
    <subcellularLocation>
        <location evidence="1">Nucleus</location>
        <location evidence="1">Nucleolus</location>
    </subcellularLocation>
</comment>
<proteinExistence type="inferred from homology"/>
<dbReference type="InterPro" id="IPR036322">
    <property type="entry name" value="WD40_repeat_dom_sf"/>
</dbReference>
<accession>A0A8H6QMG4</accession>
<feature type="region of interest" description="Disordered" evidence="7">
    <location>
        <begin position="437"/>
        <end position="469"/>
    </location>
</feature>
<evidence type="ECO:0000256" key="7">
    <source>
        <dbReference type="SAM" id="MobiDB-lite"/>
    </source>
</evidence>
<dbReference type="EMBL" id="JACBAG010001918">
    <property type="protein sequence ID" value="KAF7175886.1"/>
    <property type="molecule type" value="Genomic_DNA"/>
</dbReference>
<evidence type="ECO:0000256" key="6">
    <source>
        <dbReference type="ARBA" id="ARBA00039514"/>
    </source>
</evidence>
<dbReference type="GO" id="GO:0005730">
    <property type="term" value="C:nucleolus"/>
    <property type="evidence" value="ECO:0007669"/>
    <property type="project" value="UniProtKB-SubCell"/>
</dbReference>
<feature type="compositionally biased region" description="Low complexity" evidence="7">
    <location>
        <begin position="452"/>
        <end position="465"/>
    </location>
</feature>
<dbReference type="Gene3D" id="2.130.10.10">
    <property type="entry name" value="YVTN repeat-like/Quinoprotein amine dehydrogenase"/>
    <property type="match status" value="1"/>
</dbReference>
<dbReference type="Proteomes" id="UP000641853">
    <property type="component" value="Unassembled WGS sequence"/>
</dbReference>
<sequence>MWHRAFRDSSALQEALFFKPSEKRVDPEERRINPFVQSNLWRGLFRKKVKKHSRAHVRRKREAYLRREASWRRMLLKQPPSNNITIVGSLYLGTRNLISSQLALNPHRDWCRLGDLYSGIEKEIIFPARDPFVFLCVVHPLSEYPVSFEPENNFRIFKKRPPWSTVPISKLLIDCDVVFFHRGTPFKLSTWVEFEDWLWSLGKFDLEPTLGGDLDNWCFGFPGRLRRSDSKYFDSGVAAYSHIFFDDLTFHRRIRAQVSQSQSDREVKKDLELPPPPAMFDTVCTLPLSADLFSQAIHPREPIVSVGLSTGHVQTFRLPSEESDTDDDGAESTSSSRNGKGHIDTMWRTRRHKGSCRCLGFGVDGEMLYSAGTDGLVKAAKAETGVVENKIAIPPAKDGSVDAPTIVHALSPQTLLLATDSSALHLYDLRIPFSPVSARPQQSHHPHDDYISSLTPLPPSDTSTSGFSKQWVTTGGTTLAVTDLRRGVLVRSEDQEEELVSSVYIGGLRASGTSRGEKVLVGGSSGVLTLWEKGAWDDQDERIYVQREAGGGESLETLAVVPDELGKGKMIAVGLGSGGVKFVRMGMNKVVSEVMHDETEGVIGLGFDVEGRMVSGGGQVVKVWHEAVDSDGMDGDMAGGKRMFGGDSDDSDDGDDSDDSDRESPKAAPPQRKRKKNKGKGGQDIMAFADID</sequence>
<gene>
    <name evidence="8" type="ORF">CNMCM7691_000418</name>
</gene>
<keyword evidence="9" id="KW-1185">Reference proteome</keyword>
<comment type="similarity">
    <text evidence="2">Belongs to the WD repeat WDR55 family.</text>
</comment>
<dbReference type="AlphaFoldDB" id="A0A8H6QMG4"/>
<feature type="compositionally biased region" description="Acidic residues" evidence="7">
    <location>
        <begin position="647"/>
        <end position="661"/>
    </location>
</feature>
<dbReference type="PANTHER" id="PTHR44019:SF20">
    <property type="entry name" value="WD REPEAT-CONTAINING PROTEIN 55"/>
    <property type="match status" value="1"/>
</dbReference>
<name>A0A8H6QMG4_9EURO</name>
<comment type="caution">
    <text evidence="8">The sequence shown here is derived from an EMBL/GenBank/DDBJ whole genome shotgun (WGS) entry which is preliminary data.</text>
</comment>
<feature type="compositionally biased region" description="Acidic residues" evidence="7">
    <location>
        <begin position="321"/>
        <end position="330"/>
    </location>
</feature>
<evidence type="ECO:0000256" key="3">
    <source>
        <dbReference type="ARBA" id="ARBA00022574"/>
    </source>
</evidence>
<dbReference type="InterPro" id="IPR050505">
    <property type="entry name" value="WDR55/POC1"/>
</dbReference>
<organism evidence="8 9">
    <name type="scientific">Aspergillus felis</name>
    <dbReference type="NCBI Taxonomy" id="1287682"/>
    <lineage>
        <taxon>Eukaryota</taxon>
        <taxon>Fungi</taxon>
        <taxon>Dikarya</taxon>
        <taxon>Ascomycota</taxon>
        <taxon>Pezizomycotina</taxon>
        <taxon>Eurotiomycetes</taxon>
        <taxon>Eurotiomycetidae</taxon>
        <taxon>Eurotiales</taxon>
        <taxon>Aspergillaceae</taxon>
        <taxon>Aspergillus</taxon>
        <taxon>Aspergillus subgen. Fumigati</taxon>
    </lineage>
</organism>
<evidence type="ECO:0000256" key="4">
    <source>
        <dbReference type="ARBA" id="ARBA00022737"/>
    </source>
</evidence>
<keyword evidence="4" id="KW-0677">Repeat</keyword>
<evidence type="ECO:0000256" key="5">
    <source>
        <dbReference type="ARBA" id="ARBA00039238"/>
    </source>
</evidence>
<evidence type="ECO:0000313" key="9">
    <source>
        <dbReference type="Proteomes" id="UP000641853"/>
    </source>
</evidence>
<dbReference type="SUPFAM" id="SSF50978">
    <property type="entry name" value="WD40 repeat-like"/>
    <property type="match status" value="1"/>
</dbReference>
<protein>
    <recommendedName>
        <fullName evidence="5">WD repeat-containing protein JIP5</fullName>
    </recommendedName>
    <alternativeName>
        <fullName evidence="6">WD repeat-containing protein jip5</fullName>
    </alternativeName>
</protein>
<feature type="region of interest" description="Disordered" evidence="7">
    <location>
        <begin position="317"/>
        <end position="342"/>
    </location>
</feature>
<evidence type="ECO:0000313" key="8">
    <source>
        <dbReference type="EMBL" id="KAF7175886.1"/>
    </source>
</evidence>
<dbReference type="PANTHER" id="PTHR44019">
    <property type="entry name" value="WD REPEAT-CONTAINING PROTEIN 55"/>
    <property type="match status" value="1"/>
</dbReference>
<keyword evidence="3" id="KW-0853">WD repeat</keyword>
<reference evidence="8" key="1">
    <citation type="submission" date="2020-06" db="EMBL/GenBank/DDBJ databases">
        <title>Draft genome sequences of strains closely related to Aspergillus parafelis and Aspergillus hiratsukae.</title>
        <authorList>
            <person name="Dos Santos R.A.C."/>
            <person name="Rivero-Menendez O."/>
            <person name="Steenwyk J.L."/>
            <person name="Mead M.E."/>
            <person name="Goldman G.H."/>
            <person name="Alastruey-Izquierdo A."/>
            <person name="Rokas A."/>
        </authorList>
    </citation>
    <scope>NUCLEOTIDE SEQUENCE</scope>
    <source>
        <strain evidence="8">CNM-CM7691</strain>
    </source>
</reference>
<evidence type="ECO:0000256" key="1">
    <source>
        <dbReference type="ARBA" id="ARBA00004604"/>
    </source>
</evidence>
<evidence type="ECO:0000256" key="2">
    <source>
        <dbReference type="ARBA" id="ARBA00007625"/>
    </source>
</evidence>
<dbReference type="InterPro" id="IPR015943">
    <property type="entry name" value="WD40/YVTN_repeat-like_dom_sf"/>
</dbReference>
<feature type="region of interest" description="Disordered" evidence="7">
    <location>
        <begin position="630"/>
        <end position="692"/>
    </location>
</feature>